<dbReference type="Proteomes" id="UP000190637">
    <property type="component" value="Unassembled WGS sequence"/>
</dbReference>
<proteinExistence type="predicted"/>
<gene>
    <name evidence="1" type="ORF">SAMN02745673_02391</name>
</gene>
<reference evidence="1 2" key="1">
    <citation type="submission" date="2017-02" db="EMBL/GenBank/DDBJ databases">
        <authorList>
            <person name="Peterson S.W."/>
        </authorList>
    </citation>
    <scope>NUCLEOTIDE SEQUENCE [LARGE SCALE GENOMIC DNA]</scope>
    <source>
        <strain evidence="1 2">DSM 45154</strain>
    </source>
</reference>
<dbReference type="EMBL" id="FUWS01000005">
    <property type="protein sequence ID" value="SKA06394.1"/>
    <property type="molecule type" value="Genomic_DNA"/>
</dbReference>
<organism evidence="1 2">
    <name type="scientific">Marinactinospora thermotolerans DSM 45154</name>
    <dbReference type="NCBI Taxonomy" id="1122192"/>
    <lineage>
        <taxon>Bacteria</taxon>
        <taxon>Bacillati</taxon>
        <taxon>Actinomycetota</taxon>
        <taxon>Actinomycetes</taxon>
        <taxon>Streptosporangiales</taxon>
        <taxon>Nocardiopsidaceae</taxon>
        <taxon>Marinactinospora</taxon>
    </lineage>
</organism>
<keyword evidence="2" id="KW-1185">Reference proteome</keyword>
<dbReference type="AlphaFoldDB" id="A0A1T4QRS8"/>
<name>A0A1T4QRS8_9ACTN</name>
<evidence type="ECO:0000313" key="1">
    <source>
        <dbReference type="EMBL" id="SKA06394.1"/>
    </source>
</evidence>
<evidence type="ECO:0000313" key="2">
    <source>
        <dbReference type="Proteomes" id="UP000190637"/>
    </source>
</evidence>
<accession>A0A1T4QRS8</accession>
<protein>
    <submittedName>
        <fullName evidence="1">Uncharacterized protein</fullName>
    </submittedName>
</protein>
<sequence length="115" mass="11690">MRPRPGPTVPAARPWGTRVRAARWISPAEGAERAVCPTHDGARRERVAAGSVGCGPGCRQNSSRASLAVSLGVLPTLTPAASRASFFAAAVPEDPDTIAPACPIVLPSGAVNPAT</sequence>